<evidence type="ECO:0000256" key="2">
    <source>
        <dbReference type="ARBA" id="ARBA00008097"/>
    </source>
</evidence>
<dbReference type="InterPro" id="IPR017945">
    <property type="entry name" value="DHBP_synth_RibB-like_a/b_dom"/>
</dbReference>
<evidence type="ECO:0000256" key="1">
    <source>
        <dbReference type="ARBA" id="ARBA00004711"/>
    </source>
</evidence>
<dbReference type="InterPro" id="IPR006070">
    <property type="entry name" value="Sua5-like_dom"/>
</dbReference>
<keyword evidence="5" id="KW-0863">Zinc-finger</keyword>
<dbReference type="SUPFAM" id="SSF55821">
    <property type="entry name" value="YrdC/RibB"/>
    <property type="match status" value="1"/>
</dbReference>
<dbReference type="PROSITE" id="PS00150">
    <property type="entry name" value="ACYLPHOSPHATASE_1"/>
    <property type="match status" value="1"/>
</dbReference>
<dbReference type="Pfam" id="PF01300">
    <property type="entry name" value="Sua5_yciO_yrdC"/>
    <property type="match status" value="1"/>
</dbReference>
<protein>
    <submittedName>
        <fullName evidence="10">[NiFe] hydrogenase metallocenter assembly protein HypF</fullName>
    </submittedName>
</protein>
<dbReference type="Gene3D" id="3.30.110.120">
    <property type="match status" value="1"/>
</dbReference>
<evidence type="ECO:0000259" key="8">
    <source>
        <dbReference type="PROSITE" id="PS51160"/>
    </source>
</evidence>
<evidence type="ECO:0000313" key="10">
    <source>
        <dbReference type="EMBL" id="SFV58739.1"/>
    </source>
</evidence>
<evidence type="ECO:0000256" key="5">
    <source>
        <dbReference type="ARBA" id="ARBA00022771"/>
    </source>
</evidence>
<dbReference type="InterPro" id="IPR004421">
    <property type="entry name" value="Carbamoyltransferase_HypF"/>
</dbReference>
<accession>A0A1W1BYX0</accession>
<dbReference type="Pfam" id="PF00708">
    <property type="entry name" value="Acylphosphatase"/>
    <property type="match status" value="1"/>
</dbReference>
<dbReference type="PROSITE" id="PS51163">
    <property type="entry name" value="YRDC"/>
    <property type="match status" value="1"/>
</dbReference>
<feature type="domain" description="Acylphosphatase-like" evidence="8">
    <location>
        <begin position="4"/>
        <end position="90"/>
    </location>
</feature>
<dbReference type="GO" id="GO:0051604">
    <property type="term" value="P:protein maturation"/>
    <property type="evidence" value="ECO:0007669"/>
    <property type="project" value="TreeGrafter"/>
</dbReference>
<dbReference type="InterPro" id="IPR001792">
    <property type="entry name" value="Acylphosphatase-like_dom"/>
</dbReference>
<name>A0A1W1BYX0_9ZZZZ</name>
<keyword evidence="3" id="KW-0436">Ligase</keyword>
<dbReference type="NCBIfam" id="TIGR00143">
    <property type="entry name" value="hypF"/>
    <property type="match status" value="1"/>
</dbReference>
<dbReference type="UniPathway" id="UPA00335"/>
<evidence type="ECO:0000256" key="6">
    <source>
        <dbReference type="ARBA" id="ARBA00022833"/>
    </source>
</evidence>
<dbReference type="PIRSF" id="PIRSF006256">
    <property type="entry name" value="CMPcnvr_hdrg_mat"/>
    <property type="match status" value="1"/>
</dbReference>
<evidence type="ECO:0000256" key="4">
    <source>
        <dbReference type="ARBA" id="ARBA00022723"/>
    </source>
</evidence>
<dbReference type="SUPFAM" id="SSF54975">
    <property type="entry name" value="Acylphosphatase/BLUF domain-like"/>
    <property type="match status" value="1"/>
</dbReference>
<dbReference type="Pfam" id="PF22521">
    <property type="entry name" value="HypF_C_2"/>
    <property type="match status" value="1"/>
</dbReference>
<dbReference type="PANTHER" id="PTHR42959">
    <property type="entry name" value="CARBAMOYLTRANSFERASE"/>
    <property type="match status" value="1"/>
</dbReference>
<feature type="domain" description="YrdC-like" evidence="9">
    <location>
        <begin position="199"/>
        <end position="383"/>
    </location>
</feature>
<keyword evidence="6" id="KW-0862">Zinc</keyword>
<dbReference type="Gene3D" id="3.30.420.40">
    <property type="match status" value="1"/>
</dbReference>
<dbReference type="GO" id="GO:0016874">
    <property type="term" value="F:ligase activity"/>
    <property type="evidence" value="ECO:0007669"/>
    <property type="project" value="UniProtKB-KW"/>
</dbReference>
<evidence type="ECO:0000256" key="3">
    <source>
        <dbReference type="ARBA" id="ARBA00022598"/>
    </source>
</evidence>
<dbReference type="Pfam" id="PF07503">
    <property type="entry name" value="zf-HYPF"/>
    <property type="match status" value="2"/>
</dbReference>
<keyword evidence="4" id="KW-0479">Metal-binding</keyword>
<dbReference type="InterPro" id="IPR017968">
    <property type="entry name" value="Acylphosphatase_CS"/>
</dbReference>
<dbReference type="InterPro" id="IPR041440">
    <property type="entry name" value="HypF_C"/>
</dbReference>
<dbReference type="InterPro" id="IPR036046">
    <property type="entry name" value="Acylphosphatase-like_dom_sf"/>
</dbReference>
<dbReference type="PANTHER" id="PTHR42959:SF1">
    <property type="entry name" value="CARBAMOYLTRANSFERASE HYPF"/>
    <property type="match status" value="1"/>
</dbReference>
<evidence type="ECO:0000256" key="7">
    <source>
        <dbReference type="ARBA" id="ARBA00048220"/>
    </source>
</evidence>
<dbReference type="Gene3D" id="3.30.420.360">
    <property type="match status" value="1"/>
</dbReference>
<organism evidence="10">
    <name type="scientific">hydrothermal vent metagenome</name>
    <dbReference type="NCBI Taxonomy" id="652676"/>
    <lineage>
        <taxon>unclassified sequences</taxon>
        <taxon>metagenomes</taxon>
        <taxon>ecological metagenomes</taxon>
    </lineage>
</organism>
<comment type="similarity">
    <text evidence="2">Belongs to the carbamoyltransferase HypF family.</text>
</comment>
<dbReference type="InterPro" id="IPR051060">
    <property type="entry name" value="Carbamoyltrans_HypF-like"/>
</dbReference>
<dbReference type="GO" id="GO:0003725">
    <property type="term" value="F:double-stranded RNA binding"/>
    <property type="evidence" value="ECO:0007669"/>
    <property type="project" value="InterPro"/>
</dbReference>
<dbReference type="Gene3D" id="3.90.870.50">
    <property type="match status" value="1"/>
</dbReference>
<gene>
    <name evidence="10" type="ORF">MNB_SUP05-5-1103</name>
</gene>
<dbReference type="GO" id="GO:0016743">
    <property type="term" value="F:carboxyl- or carbamoyltransferase activity"/>
    <property type="evidence" value="ECO:0007669"/>
    <property type="project" value="InterPro"/>
</dbReference>
<dbReference type="PROSITE" id="PS51160">
    <property type="entry name" value="ACYLPHOSPHATASE_3"/>
    <property type="match status" value="1"/>
</dbReference>
<dbReference type="EMBL" id="FPHJ01000024">
    <property type="protein sequence ID" value="SFV58739.1"/>
    <property type="molecule type" value="Genomic_DNA"/>
</dbReference>
<comment type="pathway">
    <text evidence="1">Protein modification; [NiFe] hydrogenase maturation.</text>
</comment>
<reference evidence="10" key="1">
    <citation type="submission" date="2016-10" db="EMBL/GenBank/DDBJ databases">
        <authorList>
            <person name="de Groot N.N."/>
        </authorList>
    </citation>
    <scope>NUCLEOTIDE SEQUENCE</scope>
</reference>
<proteinExistence type="inferred from homology"/>
<dbReference type="GO" id="GO:0008270">
    <property type="term" value="F:zinc ion binding"/>
    <property type="evidence" value="ECO:0007669"/>
    <property type="project" value="UniProtKB-KW"/>
</dbReference>
<dbReference type="AlphaFoldDB" id="A0A1W1BYX0"/>
<sequence>MPIGRQIFITGAVQGVGFRPFVYNTARQLNIVGEVYNNSGGVIIITKCSQVQFEEFLLKLKNNAPILATIESIKIKQVVLGSYTKFNITKSRSSKVSALVLPDTCICDDCINDISDKNNHRYGYAFTNCTNCGPRFSIIKNIPYDRQYTSMASFIMCQRCQREYKNPNNRRFHAQPNACPDCGPQLQLTDALGNNIVADNIIKKTVLLLKQGKIIAIKGIGGFHLVCLASIESAITNLRNRKNRPHKPFALMAKDISMVEQYCYISTEERHLLTNRVSPIVLLKKKNNILPEQIAHKQNSLGFILPYSPLHYLLSQEIDEPLIFTSGNKSCNPQVINNQYALNELGEIADYFLLHNRDIINRVDDSVVQYIANAPRVIRMARGYAPISLPLPKGFEKCSGLLAVGAELKNTFCLSTGGAQVIVSQYIGDLKTLQSYQDFQHNIDLYQRLYNAEIKHLACDLHPEYLSSKYADNYAQTNNIKLSKIQHHHAHITACLFEHKIAIDNDKVLGIVWDGVGLGSDNKLWGGEFLLVDYVGFKRLAQFEYMPLLGDDKATTQPWRMAYAYFKYYNLTSENFFTNKPTQNLDTLLDNNIPLNLTSSVGRLFDAVAYILGICQEQISYEAQAAIELENLAQTHDYNSNNEKIEGYEFDLKMLSNHYCIDSKKIWLGILTDLQKQVKRSNISYKFHLSMAQLLCKLTQQLKQDYSFKTVVLSGGVFNNKLLLTLTYELFNKIDGITLLTPSQFPFGDGCISLGQAAIYMARNKKYGK</sequence>
<dbReference type="InterPro" id="IPR011125">
    <property type="entry name" value="Znf_HypF"/>
</dbReference>
<dbReference type="Pfam" id="PF17788">
    <property type="entry name" value="HypF_C"/>
    <property type="match status" value="1"/>
</dbReference>
<evidence type="ECO:0000259" key="9">
    <source>
        <dbReference type="PROSITE" id="PS51163"/>
    </source>
</evidence>
<dbReference type="InterPro" id="IPR055128">
    <property type="entry name" value="HypF_C_2"/>
</dbReference>
<comment type="catalytic activity">
    <reaction evidence="7">
        <text>C-terminal L-cysteinyl-[HypE protein] + carbamoyl phosphate + ATP + H2O = C-terminal S-carboxamide-L-cysteinyl-[HypE protein] + AMP + phosphate + diphosphate + H(+)</text>
        <dbReference type="Rhea" id="RHEA:55636"/>
        <dbReference type="Rhea" id="RHEA-COMP:14247"/>
        <dbReference type="Rhea" id="RHEA-COMP:14392"/>
        <dbReference type="ChEBI" id="CHEBI:15377"/>
        <dbReference type="ChEBI" id="CHEBI:15378"/>
        <dbReference type="ChEBI" id="CHEBI:30616"/>
        <dbReference type="ChEBI" id="CHEBI:33019"/>
        <dbReference type="ChEBI" id="CHEBI:43474"/>
        <dbReference type="ChEBI" id="CHEBI:58228"/>
        <dbReference type="ChEBI" id="CHEBI:76913"/>
        <dbReference type="ChEBI" id="CHEBI:139126"/>
        <dbReference type="ChEBI" id="CHEBI:456215"/>
    </reaction>
</comment>